<evidence type="ECO:0000313" key="1">
    <source>
        <dbReference type="EMBL" id="GHI83536.1"/>
    </source>
</evidence>
<protein>
    <recommendedName>
        <fullName evidence="3">Barstar (barnase inhibitor) domain-containing protein</fullName>
    </recommendedName>
</protein>
<proteinExistence type="predicted"/>
<organism evidence="1 2">
    <name type="scientific">Streptomyces xanthophaeus</name>
    <dbReference type="NCBI Taxonomy" id="67385"/>
    <lineage>
        <taxon>Bacteria</taxon>
        <taxon>Bacillati</taxon>
        <taxon>Actinomycetota</taxon>
        <taxon>Actinomycetes</taxon>
        <taxon>Kitasatosporales</taxon>
        <taxon>Streptomycetaceae</taxon>
        <taxon>Streptomyces</taxon>
    </lineage>
</organism>
<sequence>MAANGAGEADGERRGRARYSLTRAEDGQVWGVCAEAEGLFGTPWRHGYALSGWVPEGTGMRGWTGHEVWWVPQDAALGPWLLQDAESLDHLLDADGPVLIGRDGHDDPPQAHGGAVRLHDGRRWLGTCREFTRVLPPRPVEPPVLLRGTAPSDELRRTLETAPRLPLDLGEAVLSVRDGRGEPFAGLRLWVTVSAWHPSVHGAGLIDLELEGKLSAPVPEQARPLWEQWLAGPPRAPGAWAGLDTRQRRAWLDHVRERRGRPAPDGRASGRSHTLDGRHVTDVPGLYLALGEAVNGPGGYLGGCPSSLADCLGGSSGYTAPGTLLWRDAATAREHLSNALEPDGRPYDLFGEVLGILAEFRMRVVLA</sequence>
<keyword evidence="2" id="KW-1185">Reference proteome</keyword>
<gene>
    <name evidence="1" type="ORF">Sxan_09000</name>
</gene>
<dbReference type="Gene3D" id="3.30.370.10">
    <property type="entry name" value="Barstar-like"/>
    <property type="match status" value="1"/>
</dbReference>
<comment type="caution">
    <text evidence="1">The sequence shown here is derived from an EMBL/GenBank/DDBJ whole genome shotgun (WGS) entry which is preliminary data.</text>
</comment>
<dbReference type="SUPFAM" id="SSF52038">
    <property type="entry name" value="Barstar-related"/>
    <property type="match status" value="1"/>
</dbReference>
<dbReference type="EMBL" id="BNEE01000004">
    <property type="protein sequence ID" value="GHI83536.1"/>
    <property type="molecule type" value="Genomic_DNA"/>
</dbReference>
<evidence type="ECO:0008006" key="3">
    <source>
        <dbReference type="Google" id="ProtNLM"/>
    </source>
</evidence>
<dbReference type="AlphaFoldDB" id="A0A919GSR6"/>
<dbReference type="OrthoDB" id="8859549at2"/>
<dbReference type="InterPro" id="IPR035905">
    <property type="entry name" value="Barstar-like_sf"/>
</dbReference>
<dbReference type="RefSeq" id="WP_051858816.1">
    <property type="nucleotide sequence ID" value="NZ_BNEE01000004.1"/>
</dbReference>
<accession>A0A919GSR6</accession>
<name>A0A919GSR6_9ACTN</name>
<reference evidence="1" key="1">
    <citation type="submission" date="2020-09" db="EMBL/GenBank/DDBJ databases">
        <title>Whole genome shotgun sequence of Streptomyces xanthophaeus NBRC 12829.</title>
        <authorList>
            <person name="Komaki H."/>
            <person name="Tamura T."/>
        </authorList>
    </citation>
    <scope>NUCLEOTIDE SEQUENCE</scope>
    <source>
        <strain evidence="1">NBRC 12829</strain>
    </source>
</reference>
<dbReference type="Proteomes" id="UP000600026">
    <property type="component" value="Unassembled WGS sequence"/>
</dbReference>
<evidence type="ECO:0000313" key="2">
    <source>
        <dbReference type="Proteomes" id="UP000600026"/>
    </source>
</evidence>